<gene>
    <name evidence="2" type="ORF">GXX24_09845</name>
</gene>
<dbReference type="Proteomes" id="UP000580830">
    <property type="component" value="Unassembled WGS sequence"/>
</dbReference>
<proteinExistence type="predicted"/>
<dbReference type="InterPro" id="IPR010064">
    <property type="entry name" value="HK97-gp10_tail"/>
</dbReference>
<feature type="compositionally biased region" description="Polar residues" evidence="1">
    <location>
        <begin position="116"/>
        <end position="126"/>
    </location>
</feature>
<dbReference type="AlphaFoldDB" id="A0A832PP22"/>
<protein>
    <submittedName>
        <fullName evidence="2">HK97 gp10 family phage protein</fullName>
    </submittedName>
</protein>
<organism evidence="2 3">
    <name type="scientific">Paracoccus solventivorans</name>
    <dbReference type="NCBI Taxonomy" id="53463"/>
    <lineage>
        <taxon>Bacteria</taxon>
        <taxon>Pseudomonadati</taxon>
        <taxon>Pseudomonadota</taxon>
        <taxon>Alphaproteobacteria</taxon>
        <taxon>Rhodobacterales</taxon>
        <taxon>Paracoccaceae</taxon>
        <taxon>Paracoccus</taxon>
    </lineage>
</organism>
<evidence type="ECO:0000256" key="1">
    <source>
        <dbReference type="SAM" id="MobiDB-lite"/>
    </source>
</evidence>
<evidence type="ECO:0000313" key="2">
    <source>
        <dbReference type="EMBL" id="HHW34422.1"/>
    </source>
</evidence>
<accession>A0A832PP22</accession>
<feature type="region of interest" description="Disordered" evidence="1">
    <location>
        <begin position="109"/>
        <end position="129"/>
    </location>
</feature>
<comment type="caution">
    <text evidence="2">The sequence shown here is derived from an EMBL/GenBank/DDBJ whole genome shotgun (WGS) entry which is preliminary data.</text>
</comment>
<evidence type="ECO:0000313" key="3">
    <source>
        <dbReference type="Proteomes" id="UP000580830"/>
    </source>
</evidence>
<reference evidence="2 3" key="1">
    <citation type="journal article" date="2020" name="Biotechnol. Biofuels">
        <title>New insights from the biogas microbiome by comprehensive genome-resolved metagenomics of nearly 1600 species originating from multiple anaerobic digesters.</title>
        <authorList>
            <person name="Campanaro S."/>
            <person name="Treu L."/>
            <person name="Rodriguez-R L.M."/>
            <person name="Kovalovszki A."/>
            <person name="Ziels R.M."/>
            <person name="Maus I."/>
            <person name="Zhu X."/>
            <person name="Kougias P.G."/>
            <person name="Basile A."/>
            <person name="Luo G."/>
            <person name="Schluter A."/>
            <person name="Konstantinidis K.T."/>
            <person name="Angelidaki I."/>
        </authorList>
    </citation>
    <scope>NUCLEOTIDE SEQUENCE [LARGE SCALE GENOMIC DNA]</scope>
    <source>
        <strain evidence="2">AS04akNAM_125</strain>
    </source>
</reference>
<sequence>MMARTATITGLTKLQRKLDRLPAVAKDHIRSEMEQAADEIVAMMKSLVPVDDGVVRASIGWTWGKAPQGSLVIAAMKGASIGGDLSITIYAGGGKAYYAKWVEFGVKPKAKKDGSAPSSGKRQTGQPFFYVSWRANRKNARRRVRKAVRDAARQVASQ</sequence>
<dbReference type="EMBL" id="DULP01000145">
    <property type="protein sequence ID" value="HHW34422.1"/>
    <property type="molecule type" value="Genomic_DNA"/>
</dbReference>
<name>A0A832PP22_9RHOB</name>
<dbReference type="Pfam" id="PF04883">
    <property type="entry name" value="HK97-gp10_like"/>
    <property type="match status" value="1"/>
</dbReference>